<evidence type="ECO:0000256" key="2">
    <source>
        <dbReference type="ARBA" id="ARBA00022963"/>
    </source>
</evidence>
<keyword evidence="2" id="KW-0442">Lipid degradation</keyword>
<name>A0ABP6XRL3_9PSEU</name>
<sequence>MRKRLLTAASAALLVTVLTAATAVAAPAPVTFDLPVPSGPHPIGERDVHLVDPARARELMISVWYPAEQGNGPRARYLPAQAADYFDRGAAPALGIAPGRVDWAAIETHARADAAPQGRWPVLLYSPGGGSLRELGTSTAEDLASRGYVVVTVDHTGEAPFVVFPGDRMVTADPGQDLVSDLRVRVADMRFVLDRLPGIPGLGQAMDLGRVGLLGHSFGGDTAAEVTTVDSRADAAADLDGWLAYDVDGKNRTGAGTNGVPRPILMMGSAGSTRGGEVRSHLTSPSWNSLWQHTTAPKYDVPLPDAMHYSFTDVQWFLPELARKLPVDPAVRQQRIGSIDPAISLATQRTLLTTFFGRMLR</sequence>
<keyword evidence="3" id="KW-0443">Lipid metabolism</keyword>
<keyword evidence="6" id="KW-1185">Reference proteome</keyword>
<feature type="signal peptide" evidence="4">
    <location>
        <begin position="1"/>
        <end position="25"/>
    </location>
</feature>
<dbReference type="PANTHER" id="PTHR10272">
    <property type="entry name" value="PLATELET-ACTIVATING FACTOR ACETYLHYDROLASE"/>
    <property type="match status" value="1"/>
</dbReference>
<feature type="chain" id="PRO_5046375084" evidence="4">
    <location>
        <begin position="26"/>
        <end position="361"/>
    </location>
</feature>
<keyword evidence="4" id="KW-0732">Signal</keyword>
<evidence type="ECO:0000313" key="6">
    <source>
        <dbReference type="Proteomes" id="UP001500689"/>
    </source>
</evidence>
<dbReference type="InterPro" id="IPR029058">
    <property type="entry name" value="AB_hydrolase_fold"/>
</dbReference>
<evidence type="ECO:0000313" key="5">
    <source>
        <dbReference type="EMBL" id="GAA3571456.1"/>
    </source>
</evidence>
<dbReference type="Proteomes" id="UP001500689">
    <property type="component" value="Unassembled WGS sequence"/>
</dbReference>
<dbReference type="EMBL" id="BAAAZN010000017">
    <property type="protein sequence ID" value="GAA3571456.1"/>
    <property type="molecule type" value="Genomic_DNA"/>
</dbReference>
<proteinExistence type="predicted"/>
<evidence type="ECO:0000256" key="3">
    <source>
        <dbReference type="ARBA" id="ARBA00023098"/>
    </source>
</evidence>
<evidence type="ECO:0000256" key="4">
    <source>
        <dbReference type="SAM" id="SignalP"/>
    </source>
</evidence>
<organism evidence="5 6">
    <name type="scientific">Amycolatopsis ultiminotia</name>
    <dbReference type="NCBI Taxonomy" id="543629"/>
    <lineage>
        <taxon>Bacteria</taxon>
        <taxon>Bacillati</taxon>
        <taxon>Actinomycetota</taxon>
        <taxon>Actinomycetes</taxon>
        <taxon>Pseudonocardiales</taxon>
        <taxon>Pseudonocardiaceae</taxon>
        <taxon>Amycolatopsis</taxon>
    </lineage>
</organism>
<evidence type="ECO:0000256" key="1">
    <source>
        <dbReference type="ARBA" id="ARBA00022801"/>
    </source>
</evidence>
<dbReference type="RefSeq" id="WP_344866637.1">
    <property type="nucleotide sequence ID" value="NZ_BAAAZN010000017.1"/>
</dbReference>
<comment type="caution">
    <text evidence="5">The sequence shown here is derived from an EMBL/GenBank/DDBJ whole genome shotgun (WGS) entry which is preliminary data.</text>
</comment>
<dbReference type="Pfam" id="PF03403">
    <property type="entry name" value="PAF-AH_p_II"/>
    <property type="match status" value="1"/>
</dbReference>
<dbReference type="SUPFAM" id="SSF53474">
    <property type="entry name" value="alpha/beta-Hydrolases"/>
    <property type="match status" value="1"/>
</dbReference>
<dbReference type="PANTHER" id="PTHR10272:SF0">
    <property type="entry name" value="PLATELET-ACTIVATING FACTOR ACETYLHYDROLASE"/>
    <property type="match status" value="1"/>
</dbReference>
<gene>
    <name evidence="5" type="ORF">GCM10022222_64440</name>
</gene>
<reference evidence="6" key="1">
    <citation type="journal article" date="2019" name="Int. J. Syst. Evol. Microbiol.">
        <title>The Global Catalogue of Microorganisms (GCM) 10K type strain sequencing project: providing services to taxonomists for standard genome sequencing and annotation.</title>
        <authorList>
            <consortium name="The Broad Institute Genomics Platform"/>
            <consortium name="The Broad Institute Genome Sequencing Center for Infectious Disease"/>
            <person name="Wu L."/>
            <person name="Ma J."/>
        </authorList>
    </citation>
    <scope>NUCLEOTIDE SEQUENCE [LARGE SCALE GENOMIC DNA]</scope>
    <source>
        <strain evidence="6">JCM 16898</strain>
    </source>
</reference>
<keyword evidence="1" id="KW-0378">Hydrolase</keyword>
<protein>
    <submittedName>
        <fullName evidence="5">Lipase</fullName>
    </submittedName>
</protein>
<dbReference type="Gene3D" id="3.40.50.1820">
    <property type="entry name" value="alpha/beta hydrolase"/>
    <property type="match status" value="1"/>
</dbReference>
<accession>A0ABP6XRL3</accession>